<gene>
    <name evidence="5" type="ORF">PM3016_4089</name>
</gene>
<dbReference type="AlphaFoldDB" id="H6NK18"/>
<evidence type="ECO:0000259" key="4">
    <source>
        <dbReference type="PROSITE" id="PS01124"/>
    </source>
</evidence>
<dbReference type="RefSeq" id="WP_014370724.1">
    <property type="nucleotide sequence ID" value="NC_016935.1"/>
</dbReference>
<evidence type="ECO:0000256" key="2">
    <source>
        <dbReference type="ARBA" id="ARBA00023125"/>
    </source>
</evidence>
<evidence type="ECO:0000313" key="5">
    <source>
        <dbReference type="EMBL" id="AFC30871.1"/>
    </source>
</evidence>
<dbReference type="STRING" id="1116391.PM3016_4089"/>
<proteinExistence type="predicted"/>
<keyword evidence="1" id="KW-0805">Transcription regulation</keyword>
<feature type="domain" description="HTH araC/xylS-type" evidence="4">
    <location>
        <begin position="174"/>
        <end position="272"/>
    </location>
</feature>
<dbReference type="CDD" id="cd06986">
    <property type="entry name" value="cupin_MmsR-like_N"/>
    <property type="match status" value="1"/>
</dbReference>
<dbReference type="GO" id="GO:0003700">
    <property type="term" value="F:DNA-binding transcription factor activity"/>
    <property type="evidence" value="ECO:0007669"/>
    <property type="project" value="InterPro"/>
</dbReference>
<name>H6NK18_9BACL</name>
<dbReference type="Proteomes" id="UP000007523">
    <property type="component" value="Chromosome"/>
</dbReference>
<dbReference type="GO" id="GO:0043565">
    <property type="term" value="F:sequence-specific DNA binding"/>
    <property type="evidence" value="ECO:0007669"/>
    <property type="project" value="InterPro"/>
</dbReference>
<keyword evidence="3" id="KW-0804">Transcription</keyword>
<dbReference type="InterPro" id="IPR018062">
    <property type="entry name" value="HTH_AraC-typ_CS"/>
</dbReference>
<dbReference type="InterPro" id="IPR003313">
    <property type="entry name" value="AraC-bd"/>
</dbReference>
<dbReference type="InterPro" id="IPR020449">
    <property type="entry name" value="Tscrpt_reg_AraC-type_HTH"/>
</dbReference>
<keyword evidence="2" id="KW-0238">DNA-binding</keyword>
<dbReference type="Gene3D" id="1.10.10.60">
    <property type="entry name" value="Homeodomain-like"/>
    <property type="match status" value="2"/>
</dbReference>
<keyword evidence="6" id="KW-1185">Reference proteome</keyword>
<dbReference type="InterPro" id="IPR018060">
    <property type="entry name" value="HTH_AraC"/>
</dbReference>
<dbReference type="PROSITE" id="PS00041">
    <property type="entry name" value="HTH_ARAC_FAMILY_1"/>
    <property type="match status" value="1"/>
</dbReference>
<dbReference type="SMART" id="SM00342">
    <property type="entry name" value="HTH_ARAC"/>
    <property type="match status" value="1"/>
</dbReference>
<evidence type="ECO:0000313" key="6">
    <source>
        <dbReference type="Proteomes" id="UP000007523"/>
    </source>
</evidence>
<dbReference type="KEGG" id="pmq:PM3016_4089"/>
<sequence>MIEYLPKHTHHRDLHLNQYGMEQCIPGHYFGPAVRDHYLIHFVLSGSGMFVTGRQTHRLSQGQGFLICPHTVTYYQADSFHPWKYCWIGFSGLQAEIFLKQAGLHTDAPIFNFDMNEEWDTYFSAIMESKQTPRGRDLKLTGLLYLMLSLLVQCSATTDYTELVTNDRKQFYVNQVLDFIEMNYSNRFSVSDIADFVGLNRSYLCSLFKDHVHCSIQSYLVQYRIQKACELMKQRELSIGDISRSVGYEDPLLFSKMFRKAMGVPPKQYRTGLLME</sequence>
<dbReference type="Gene3D" id="2.60.120.280">
    <property type="entry name" value="Regulatory protein AraC"/>
    <property type="match status" value="1"/>
</dbReference>
<dbReference type="Pfam" id="PF02311">
    <property type="entry name" value="AraC_binding"/>
    <property type="match status" value="1"/>
</dbReference>
<accession>H6NK18</accession>
<dbReference type="SUPFAM" id="SSF51215">
    <property type="entry name" value="Regulatory protein AraC"/>
    <property type="match status" value="1"/>
</dbReference>
<dbReference type="EMBL" id="CP003235">
    <property type="protein sequence ID" value="AFC30871.1"/>
    <property type="molecule type" value="Genomic_DNA"/>
</dbReference>
<evidence type="ECO:0000256" key="1">
    <source>
        <dbReference type="ARBA" id="ARBA00023015"/>
    </source>
</evidence>
<dbReference type="PANTHER" id="PTHR43280:SF28">
    <property type="entry name" value="HTH-TYPE TRANSCRIPTIONAL ACTIVATOR RHAS"/>
    <property type="match status" value="1"/>
</dbReference>
<dbReference type="SUPFAM" id="SSF46689">
    <property type="entry name" value="Homeodomain-like"/>
    <property type="match status" value="2"/>
</dbReference>
<dbReference type="Pfam" id="PF12833">
    <property type="entry name" value="HTH_18"/>
    <property type="match status" value="1"/>
</dbReference>
<dbReference type="PANTHER" id="PTHR43280">
    <property type="entry name" value="ARAC-FAMILY TRANSCRIPTIONAL REGULATOR"/>
    <property type="match status" value="1"/>
</dbReference>
<dbReference type="PRINTS" id="PR00032">
    <property type="entry name" value="HTHARAC"/>
</dbReference>
<dbReference type="HOGENOM" id="CLU_000445_88_6_9"/>
<evidence type="ECO:0000256" key="3">
    <source>
        <dbReference type="ARBA" id="ARBA00023163"/>
    </source>
</evidence>
<dbReference type="InterPro" id="IPR009057">
    <property type="entry name" value="Homeodomain-like_sf"/>
</dbReference>
<protein>
    <submittedName>
        <fullName evidence="5">AraC family transcriptional regulator</fullName>
    </submittedName>
</protein>
<dbReference type="PROSITE" id="PS01124">
    <property type="entry name" value="HTH_ARAC_FAMILY_2"/>
    <property type="match status" value="1"/>
</dbReference>
<dbReference type="InterPro" id="IPR037923">
    <property type="entry name" value="HTH-like"/>
</dbReference>
<reference evidence="5 6" key="1">
    <citation type="journal article" date="2012" name="J. Bacteriol.">
        <title>Complete Genome Sequence of Paenibacillus mucilaginosus 3016, a Bacterium Functional as Microbial Fertilizer.</title>
        <authorList>
            <person name="Ma M."/>
            <person name="Wang Z."/>
            <person name="Li L."/>
            <person name="Jiang X."/>
            <person name="Guan D."/>
            <person name="Cao F."/>
            <person name="Chen H."/>
            <person name="Wang X."/>
            <person name="Shen D."/>
            <person name="Du B."/>
            <person name="Li J."/>
        </authorList>
    </citation>
    <scope>NUCLEOTIDE SEQUENCE [LARGE SCALE GENOMIC DNA]</scope>
    <source>
        <strain evidence="5 6">3016</strain>
    </source>
</reference>
<organism evidence="5 6">
    <name type="scientific">Paenibacillus mucilaginosus 3016</name>
    <dbReference type="NCBI Taxonomy" id="1116391"/>
    <lineage>
        <taxon>Bacteria</taxon>
        <taxon>Bacillati</taxon>
        <taxon>Bacillota</taxon>
        <taxon>Bacilli</taxon>
        <taxon>Bacillales</taxon>
        <taxon>Paenibacillaceae</taxon>
        <taxon>Paenibacillus</taxon>
    </lineage>
</organism>